<dbReference type="Proteomes" id="UP000216498">
    <property type="component" value="Unassembled WGS sequence"/>
</dbReference>
<dbReference type="RefSeq" id="WP_094884025.1">
    <property type="nucleotide sequence ID" value="NZ_NPMS01000001.1"/>
</dbReference>
<dbReference type="InterPro" id="IPR029410">
    <property type="entry name" value="CAP_assoc"/>
</dbReference>
<feature type="domain" description="SCP" evidence="1">
    <location>
        <begin position="239"/>
        <end position="349"/>
    </location>
</feature>
<comment type="caution">
    <text evidence="3">The sequence shown here is derived from an EMBL/GenBank/DDBJ whole genome shotgun (WGS) entry which is preliminary data.</text>
</comment>
<evidence type="ECO:0000313" key="3">
    <source>
        <dbReference type="EMBL" id="OZU90432.1"/>
    </source>
</evidence>
<dbReference type="Pfam" id="PF14504">
    <property type="entry name" value="CAP_assoc_N"/>
    <property type="match status" value="1"/>
</dbReference>
<name>A0A265NEG9_9BACI</name>
<sequence>MRFLRFILIVSLIAIAGFYFMEKNDLTTEEAIENISPIVKEKKSLIESKTAPEKQPGIPLEGDLFQWIGKDSDELVQTLGEPIRKDVSAYDYTWWVYTDQENQYIQFGVLDGDIETVYAAGSGLEIAPASIGQAYDEMKEQFSFSKEVTYNNGFSSYTFRLNEDELKMRPLVKMSDDIFLQCYFDTFTEKLSSIRVLTSDILLKHRPYEIEYRGNLPDEPLLSDEDWAEVENGMEKQIFDLTNVLRSHYGKSELAWEENVSEVAFLHSKDMAENNYFSHYSKDGNGLKERLAVEDIFYLAAGENIAAQYPDAAAAMEGWLNSEGHREALLNDDYTHLGAGVYRFYYTQNFLSRP</sequence>
<dbReference type="InterPro" id="IPR035940">
    <property type="entry name" value="CAP_sf"/>
</dbReference>
<accession>A0A265NEG9</accession>
<evidence type="ECO:0008006" key="5">
    <source>
        <dbReference type="Google" id="ProtNLM"/>
    </source>
</evidence>
<dbReference type="Gene3D" id="3.40.33.10">
    <property type="entry name" value="CAP"/>
    <property type="match status" value="1"/>
</dbReference>
<dbReference type="PANTHER" id="PTHR31157:SF26">
    <property type="entry name" value="SCP-LIKE EXTRACELLULAR PROTEIN"/>
    <property type="match status" value="1"/>
</dbReference>
<keyword evidence="4" id="KW-1185">Reference proteome</keyword>
<dbReference type="SUPFAM" id="SSF55797">
    <property type="entry name" value="PR-1-like"/>
    <property type="match status" value="1"/>
</dbReference>
<dbReference type="CDD" id="cd05379">
    <property type="entry name" value="CAP_bacterial"/>
    <property type="match status" value="1"/>
</dbReference>
<protein>
    <recommendedName>
        <fullName evidence="5">CAP domain-containing protein</fullName>
    </recommendedName>
</protein>
<evidence type="ECO:0000313" key="4">
    <source>
        <dbReference type="Proteomes" id="UP000216498"/>
    </source>
</evidence>
<proteinExistence type="predicted"/>
<dbReference type="InterPro" id="IPR014044">
    <property type="entry name" value="CAP_dom"/>
</dbReference>
<dbReference type="EMBL" id="NPMS01000001">
    <property type="protein sequence ID" value="OZU90432.1"/>
    <property type="molecule type" value="Genomic_DNA"/>
</dbReference>
<dbReference type="Pfam" id="PF00188">
    <property type="entry name" value="CAP"/>
    <property type="match status" value="1"/>
</dbReference>
<gene>
    <name evidence="3" type="ORF">CIL03_04605</name>
</gene>
<feature type="domain" description="CAP-associated" evidence="2">
    <location>
        <begin position="68"/>
        <end position="208"/>
    </location>
</feature>
<dbReference type="PANTHER" id="PTHR31157">
    <property type="entry name" value="SCP DOMAIN-CONTAINING PROTEIN"/>
    <property type="match status" value="1"/>
</dbReference>
<organism evidence="3 4">
    <name type="scientific">Virgibacillus indicus</name>
    <dbReference type="NCBI Taxonomy" id="2024554"/>
    <lineage>
        <taxon>Bacteria</taxon>
        <taxon>Bacillati</taxon>
        <taxon>Bacillota</taxon>
        <taxon>Bacilli</taxon>
        <taxon>Bacillales</taxon>
        <taxon>Bacillaceae</taxon>
        <taxon>Virgibacillus</taxon>
    </lineage>
</organism>
<reference evidence="3 4" key="1">
    <citation type="submission" date="2017-08" db="EMBL/GenBank/DDBJ databases">
        <title>Virgibacillus indicus sp. nov. and Virgibacillus profoundi sp. nov, two moderately halophilic bacteria isolated from marine sediment by using the Microfluidic Streak Plate.</title>
        <authorList>
            <person name="Xu B."/>
            <person name="Hu B."/>
            <person name="Wang J."/>
            <person name="Zhu Y."/>
            <person name="Huang L."/>
            <person name="Du W."/>
            <person name="Huang Y."/>
        </authorList>
    </citation>
    <scope>NUCLEOTIDE SEQUENCE [LARGE SCALE GENOMIC DNA]</scope>
    <source>
        <strain evidence="3 4">IO3-P2-C2</strain>
    </source>
</reference>
<evidence type="ECO:0000259" key="1">
    <source>
        <dbReference type="Pfam" id="PF00188"/>
    </source>
</evidence>
<evidence type="ECO:0000259" key="2">
    <source>
        <dbReference type="Pfam" id="PF14504"/>
    </source>
</evidence>
<dbReference type="OrthoDB" id="9783944at2"/>
<dbReference type="AlphaFoldDB" id="A0A265NEG9"/>